<keyword evidence="1" id="KW-0472">Membrane</keyword>
<evidence type="ECO:0000256" key="1">
    <source>
        <dbReference type="SAM" id="Phobius"/>
    </source>
</evidence>
<feature type="transmembrane region" description="Helical" evidence="1">
    <location>
        <begin position="208"/>
        <end position="228"/>
    </location>
</feature>
<dbReference type="Proteomes" id="UP000274756">
    <property type="component" value="Unassembled WGS sequence"/>
</dbReference>
<reference evidence="5" key="1">
    <citation type="submission" date="2017-02" db="UniProtKB">
        <authorList>
            <consortium name="WormBaseParasite"/>
        </authorList>
    </citation>
    <scope>IDENTIFICATION</scope>
</reference>
<sequence length="289" mass="31799">MEHLNLNGADQAAIMDLITELSGIKDLIIANIANMKLLRVIRSIDFEDEIFQANVRLEKAFTNLKNGLNSEQKTDLDVSGFALLQPNQMNELLQAHGVNDPKKIELDIQAYSGLNKHECIENIWRSIKKIALGEKELKRVKRFTIFKKPGIFALSPFIFSPGTGLTVLGPVILSPNVFSPNILSPAVFSPLIFDPDVLGPFILSPYVLSPHILSPLILAPFVLTPYALSPRTVSPYVLSPLVLSPYILSPTILSPQALGGFFLSPRMLSPAIISDQFLSLNVLSPTFLS</sequence>
<organism evidence="3 5">
    <name type="scientific">Dracunculus medinensis</name>
    <name type="common">Guinea worm</name>
    <dbReference type="NCBI Taxonomy" id="318479"/>
    <lineage>
        <taxon>Eukaryota</taxon>
        <taxon>Metazoa</taxon>
        <taxon>Ecdysozoa</taxon>
        <taxon>Nematoda</taxon>
        <taxon>Chromadorea</taxon>
        <taxon>Rhabditida</taxon>
        <taxon>Spirurina</taxon>
        <taxon>Dracunculoidea</taxon>
        <taxon>Dracunculidae</taxon>
        <taxon>Dracunculus</taxon>
    </lineage>
</organism>
<dbReference type="AlphaFoldDB" id="A0A0N4UFY2"/>
<name>A0A0N4UFY2_DRAME</name>
<gene>
    <name evidence="2" type="ORF">DME_LOCUS9485</name>
</gene>
<proteinExistence type="predicted"/>
<keyword evidence="1" id="KW-1133">Transmembrane helix</keyword>
<evidence type="ECO:0000313" key="4">
    <source>
        <dbReference type="Proteomes" id="UP000274756"/>
    </source>
</evidence>
<dbReference type="InterPro" id="IPR006954">
    <property type="entry name" value="Mlt-10-like"/>
</dbReference>
<evidence type="ECO:0000313" key="2">
    <source>
        <dbReference type="EMBL" id="VDN59512.1"/>
    </source>
</evidence>
<feature type="transmembrane region" description="Helical" evidence="1">
    <location>
        <begin position="151"/>
        <end position="173"/>
    </location>
</feature>
<dbReference type="WBParaSite" id="DME_0000637401-mRNA-1">
    <property type="protein sequence ID" value="DME_0000637401-mRNA-1"/>
    <property type="gene ID" value="DME_0000637401"/>
</dbReference>
<reference evidence="2 4" key="2">
    <citation type="submission" date="2018-11" db="EMBL/GenBank/DDBJ databases">
        <authorList>
            <consortium name="Pathogen Informatics"/>
        </authorList>
    </citation>
    <scope>NUCLEOTIDE SEQUENCE [LARGE SCALE GENOMIC DNA]</scope>
</reference>
<keyword evidence="4" id="KW-1185">Reference proteome</keyword>
<dbReference type="EMBL" id="UYYG01001183">
    <property type="protein sequence ID" value="VDN59512.1"/>
    <property type="molecule type" value="Genomic_DNA"/>
</dbReference>
<dbReference type="PANTHER" id="PTHR21523">
    <property type="match status" value="1"/>
</dbReference>
<protein>
    <submittedName>
        <fullName evidence="2 5">Uncharacterized protein</fullName>
    </submittedName>
</protein>
<dbReference type="PANTHER" id="PTHR21523:SF46">
    <property type="entry name" value="MLT-TEN (MLT-10) RELATED"/>
    <property type="match status" value="1"/>
</dbReference>
<dbReference type="Pfam" id="PF04870">
    <property type="entry name" value="Moulting_cycle"/>
    <property type="match status" value="1"/>
</dbReference>
<evidence type="ECO:0000313" key="3">
    <source>
        <dbReference type="Proteomes" id="UP000038040"/>
    </source>
</evidence>
<keyword evidence="1" id="KW-0812">Transmembrane</keyword>
<dbReference type="OrthoDB" id="5917548at2759"/>
<evidence type="ECO:0000313" key="5">
    <source>
        <dbReference type="WBParaSite" id="DME_0000637401-mRNA-1"/>
    </source>
</evidence>
<dbReference type="Proteomes" id="UP000038040">
    <property type="component" value="Unplaced"/>
</dbReference>
<accession>A0A0N4UFY2</accession>
<dbReference type="STRING" id="318479.A0A0N4UFY2"/>